<gene>
    <name evidence="1" type="ORF">R1Y80_29440</name>
</gene>
<reference evidence="1" key="1">
    <citation type="submission" date="2023-10" db="EMBL/GenBank/DDBJ databases">
        <title>Complete genome sequence of Streptomyces sp. JL1001.</title>
        <authorList>
            <person name="Jiang L."/>
        </authorList>
    </citation>
    <scope>NUCLEOTIDE SEQUENCE</scope>
    <source>
        <strain evidence="1">JL1001</strain>
    </source>
</reference>
<evidence type="ECO:0000313" key="1">
    <source>
        <dbReference type="EMBL" id="XCN17506.1"/>
    </source>
</evidence>
<organism evidence="1">
    <name type="scientific">Streptomyces sp. JL1001</name>
    <dbReference type="NCBI Taxonomy" id="3078227"/>
    <lineage>
        <taxon>Bacteria</taxon>
        <taxon>Bacillati</taxon>
        <taxon>Actinomycetota</taxon>
        <taxon>Actinomycetes</taxon>
        <taxon>Kitasatosporales</taxon>
        <taxon>Streptomycetaceae</taxon>
        <taxon>Streptomyces</taxon>
    </lineage>
</organism>
<accession>A0AAU8KNC9</accession>
<dbReference type="AlphaFoldDB" id="A0AAU8KNC9"/>
<name>A0AAU8KNC9_9ACTN</name>
<protein>
    <submittedName>
        <fullName evidence="1">Uncharacterized protein</fullName>
    </submittedName>
</protein>
<dbReference type="RefSeq" id="WP_354598256.1">
    <property type="nucleotide sequence ID" value="NZ_CP136798.1"/>
</dbReference>
<proteinExistence type="predicted"/>
<sequence length="48" mass="5536">MFFRVDDYLRLRLRLRLRDRVVAAGRDTPVSLRSCRSRTPGRSSGSPS</sequence>
<dbReference type="EMBL" id="CP136798">
    <property type="protein sequence ID" value="XCN17506.1"/>
    <property type="molecule type" value="Genomic_DNA"/>
</dbReference>